<evidence type="ECO:0000259" key="8">
    <source>
        <dbReference type="PROSITE" id="PS50110"/>
    </source>
</evidence>
<dbReference type="RefSeq" id="WP_015724958.1">
    <property type="nucleotide sequence ID" value="NC_014972.1"/>
</dbReference>
<feature type="domain" description="PAS" evidence="9">
    <location>
        <begin position="1080"/>
        <end position="1153"/>
    </location>
</feature>
<feature type="domain" description="PAC" evidence="10">
    <location>
        <begin position="261"/>
        <end position="312"/>
    </location>
</feature>
<dbReference type="PROSITE" id="PS50113">
    <property type="entry name" value="PAC"/>
    <property type="match status" value="4"/>
</dbReference>
<dbReference type="SUPFAM" id="SSF47384">
    <property type="entry name" value="Homodimeric domain of signal transducing histidine kinase"/>
    <property type="match status" value="1"/>
</dbReference>
<dbReference type="InterPro" id="IPR003594">
    <property type="entry name" value="HATPase_dom"/>
</dbReference>
<dbReference type="SUPFAM" id="SSF55785">
    <property type="entry name" value="PYP-like sensor domain (PAS domain)"/>
    <property type="match status" value="8"/>
</dbReference>
<dbReference type="Gene3D" id="1.10.287.130">
    <property type="match status" value="1"/>
</dbReference>
<dbReference type="SMART" id="SM00086">
    <property type="entry name" value="PAC"/>
    <property type="match status" value="8"/>
</dbReference>
<feature type="domain" description="PAC" evidence="10">
    <location>
        <begin position="768"/>
        <end position="820"/>
    </location>
</feature>
<dbReference type="InterPro" id="IPR003661">
    <property type="entry name" value="HisK_dim/P_dom"/>
</dbReference>
<dbReference type="InterPro" id="IPR001789">
    <property type="entry name" value="Sig_transdc_resp-reg_receiver"/>
</dbReference>
<dbReference type="Proteomes" id="UP000006365">
    <property type="component" value="Chromosome"/>
</dbReference>
<evidence type="ECO:0000256" key="6">
    <source>
        <dbReference type="PROSITE-ProRule" id="PRU00169"/>
    </source>
</evidence>
<evidence type="ECO:0000259" key="9">
    <source>
        <dbReference type="PROSITE" id="PS50112"/>
    </source>
</evidence>
<dbReference type="SMART" id="SM00448">
    <property type="entry name" value="REC"/>
    <property type="match status" value="1"/>
</dbReference>
<name>A0A7U3YN34_DESPD</name>
<dbReference type="PRINTS" id="PR00344">
    <property type="entry name" value="BCTRLSENSOR"/>
</dbReference>
<dbReference type="InterPro" id="IPR018771">
    <property type="entry name" value="PocR_dom"/>
</dbReference>
<dbReference type="InterPro" id="IPR000014">
    <property type="entry name" value="PAS"/>
</dbReference>
<dbReference type="EMBL" id="CP002364">
    <property type="protein sequence ID" value="ADW18420.1"/>
    <property type="molecule type" value="Genomic_DNA"/>
</dbReference>
<dbReference type="Pfam" id="PF08447">
    <property type="entry name" value="PAS_3"/>
    <property type="match status" value="2"/>
</dbReference>
<dbReference type="PROSITE" id="PS50109">
    <property type="entry name" value="HIS_KIN"/>
    <property type="match status" value="1"/>
</dbReference>
<dbReference type="SMART" id="SM00091">
    <property type="entry name" value="PAS"/>
    <property type="match status" value="8"/>
</dbReference>
<evidence type="ECO:0000256" key="2">
    <source>
        <dbReference type="ARBA" id="ARBA00012438"/>
    </source>
</evidence>
<evidence type="ECO:0000256" key="1">
    <source>
        <dbReference type="ARBA" id="ARBA00000085"/>
    </source>
</evidence>
<dbReference type="GO" id="GO:0000155">
    <property type="term" value="F:phosphorelay sensor kinase activity"/>
    <property type="evidence" value="ECO:0007669"/>
    <property type="project" value="InterPro"/>
</dbReference>
<dbReference type="SUPFAM" id="SSF52172">
    <property type="entry name" value="CheY-like"/>
    <property type="match status" value="1"/>
</dbReference>
<dbReference type="Pfam" id="PF10114">
    <property type="entry name" value="PocR"/>
    <property type="match status" value="1"/>
</dbReference>
<reference evidence="11 12" key="1">
    <citation type="journal article" date="2011" name="Stand. Genomic Sci.">
        <title>Complete genome sequence of Desulfobulbus propionicus type strain (1pr3).</title>
        <authorList>
            <person name="Pagani I."/>
            <person name="Lapidus A."/>
            <person name="Nolan M."/>
            <person name="Lucas S."/>
            <person name="Hammon N."/>
            <person name="Deshpande S."/>
            <person name="Cheng J.F."/>
            <person name="Chertkov O."/>
            <person name="Davenport K."/>
            <person name="Tapia R."/>
            <person name="Han C."/>
            <person name="Goodwin L."/>
            <person name="Pitluck S."/>
            <person name="Liolios K."/>
            <person name="Mavromatis K."/>
            <person name="Ivanova N."/>
            <person name="Mikhailova N."/>
            <person name="Pati A."/>
            <person name="Chen A."/>
            <person name="Palaniappan K."/>
            <person name="Land M."/>
            <person name="Hauser L."/>
            <person name="Chang Y.J."/>
            <person name="Jeffries C.D."/>
            <person name="Detter J.C."/>
            <person name="Brambilla E."/>
            <person name="Kannan K.P."/>
            <person name="Djao O.D."/>
            <person name="Rohde M."/>
            <person name="Pukall R."/>
            <person name="Spring S."/>
            <person name="Goker M."/>
            <person name="Sikorski J."/>
            <person name="Woyke T."/>
            <person name="Bristow J."/>
            <person name="Eisen J.A."/>
            <person name="Markowitz V."/>
            <person name="Hugenholtz P."/>
            <person name="Kyrpides N.C."/>
            <person name="Klenk H.P."/>
        </authorList>
    </citation>
    <scope>NUCLEOTIDE SEQUENCE [LARGE SCALE GENOMIC DNA]</scope>
    <source>
        <strain evidence="12">ATCC 33891 / DSM 2032 / 1pr3</strain>
    </source>
</reference>
<dbReference type="Gene3D" id="3.30.565.10">
    <property type="entry name" value="Histidine kinase-like ATPase, C-terminal domain"/>
    <property type="match status" value="1"/>
</dbReference>
<dbReference type="InterPro" id="IPR001610">
    <property type="entry name" value="PAC"/>
</dbReference>
<dbReference type="CDD" id="cd00082">
    <property type="entry name" value="HisKA"/>
    <property type="match status" value="1"/>
</dbReference>
<dbReference type="InterPro" id="IPR005467">
    <property type="entry name" value="His_kinase_dom"/>
</dbReference>
<protein>
    <recommendedName>
        <fullName evidence="2">histidine kinase</fullName>
        <ecNumber evidence="2">2.7.13.3</ecNumber>
    </recommendedName>
</protein>
<dbReference type="Pfam" id="PF08448">
    <property type="entry name" value="PAS_4"/>
    <property type="match status" value="2"/>
</dbReference>
<feature type="domain" description="PAC" evidence="10">
    <location>
        <begin position="898"/>
        <end position="951"/>
    </location>
</feature>
<keyword evidence="4" id="KW-0808">Transferase</keyword>
<dbReference type="Pfam" id="PF00072">
    <property type="entry name" value="Response_reg"/>
    <property type="match status" value="1"/>
</dbReference>
<dbReference type="InterPro" id="IPR013655">
    <property type="entry name" value="PAS_fold_3"/>
</dbReference>
<feature type="domain" description="PAS" evidence="9">
    <location>
        <begin position="187"/>
        <end position="258"/>
    </location>
</feature>
<dbReference type="Pfam" id="PF13426">
    <property type="entry name" value="PAS_9"/>
    <property type="match status" value="3"/>
</dbReference>
<accession>A0A7U3YN34</accession>
<dbReference type="SMART" id="SM00388">
    <property type="entry name" value="HisKA"/>
    <property type="match status" value="1"/>
</dbReference>
<dbReference type="InterPro" id="IPR035965">
    <property type="entry name" value="PAS-like_dom_sf"/>
</dbReference>
<gene>
    <name evidence="11" type="ordered locus">Despr_2276</name>
</gene>
<evidence type="ECO:0000256" key="4">
    <source>
        <dbReference type="ARBA" id="ARBA00022679"/>
    </source>
</evidence>
<dbReference type="PROSITE" id="PS50110">
    <property type="entry name" value="RESPONSE_REGULATORY"/>
    <property type="match status" value="1"/>
</dbReference>
<dbReference type="SMART" id="SM00387">
    <property type="entry name" value="HATPase_c"/>
    <property type="match status" value="1"/>
</dbReference>
<dbReference type="InterPro" id="IPR036097">
    <property type="entry name" value="HisK_dim/P_sf"/>
</dbReference>
<evidence type="ECO:0000313" key="12">
    <source>
        <dbReference type="Proteomes" id="UP000006365"/>
    </source>
</evidence>
<evidence type="ECO:0000259" key="10">
    <source>
        <dbReference type="PROSITE" id="PS50113"/>
    </source>
</evidence>
<evidence type="ECO:0000256" key="3">
    <source>
        <dbReference type="ARBA" id="ARBA00022553"/>
    </source>
</evidence>
<evidence type="ECO:0000259" key="7">
    <source>
        <dbReference type="PROSITE" id="PS50109"/>
    </source>
</evidence>
<dbReference type="NCBIfam" id="TIGR00229">
    <property type="entry name" value="sensory_box"/>
    <property type="match status" value="7"/>
</dbReference>
<dbReference type="InterPro" id="IPR013656">
    <property type="entry name" value="PAS_4"/>
</dbReference>
<feature type="domain" description="PAS" evidence="9">
    <location>
        <begin position="821"/>
        <end position="893"/>
    </location>
</feature>
<dbReference type="InterPro" id="IPR011006">
    <property type="entry name" value="CheY-like_superfamily"/>
</dbReference>
<proteinExistence type="predicted"/>
<dbReference type="Gene3D" id="3.30.450.20">
    <property type="entry name" value="PAS domain"/>
    <property type="match status" value="8"/>
</dbReference>
<feature type="domain" description="PAC" evidence="10">
    <location>
        <begin position="516"/>
        <end position="566"/>
    </location>
</feature>
<dbReference type="Gene3D" id="3.40.50.2300">
    <property type="match status" value="1"/>
</dbReference>
<dbReference type="Pfam" id="PF13188">
    <property type="entry name" value="PAS_8"/>
    <property type="match status" value="1"/>
</dbReference>
<dbReference type="InterPro" id="IPR036890">
    <property type="entry name" value="HATPase_C_sf"/>
</dbReference>
<dbReference type="PANTHER" id="PTHR43304:SF1">
    <property type="entry name" value="PAC DOMAIN-CONTAINING PROTEIN"/>
    <property type="match status" value="1"/>
</dbReference>
<dbReference type="SUPFAM" id="SSF55874">
    <property type="entry name" value="ATPase domain of HSP90 chaperone/DNA topoisomerase II/histidine kinase"/>
    <property type="match status" value="1"/>
</dbReference>
<dbReference type="InterPro" id="IPR052162">
    <property type="entry name" value="Sensor_kinase/Photoreceptor"/>
</dbReference>
<feature type="modified residue" description="4-aspartylphosphate" evidence="6">
    <location>
        <position position="1523"/>
    </location>
</feature>
<dbReference type="PROSITE" id="PS50112">
    <property type="entry name" value="PAS"/>
    <property type="match status" value="4"/>
</dbReference>
<comment type="catalytic activity">
    <reaction evidence="1">
        <text>ATP + protein L-histidine = ADP + protein N-phospho-L-histidine.</text>
        <dbReference type="EC" id="2.7.13.3"/>
    </reaction>
</comment>
<dbReference type="EC" id="2.7.13.3" evidence="2"/>
<sequence length="1596" mass="178719">MPQPLPPFDQLIPIHRLQSALRRFSASIHMDCCLIDPHGEIVFATDVPCRSTMQGAPCSVLSLRSCLAANPVLAPQPSSWEKTTIQTCDNGLSALGSPLVVDDLYLGSIVIGMFSRCAADTESWAEDKGGRQKEAIGAINDLTPAQVISDEALAGLTDRLEIMAELLAEMGRLALQERQTAQKLHKSEQRYQHLLDSFPVVVYEIDRDGRVVSANKTALRHFNRTAAELDQGIDFFSLAPPQLHPKIKQRLQLMFKGQQLEPTEYPLIGKDGARGAALVYSQPISVDDEVVGVRSVYIDISERKAIEERLLSSEQRYRALFESASDAILLLAGGVVIECNDEALRLFQRSRQDVLGVGFAALSPPTQRDGQPSVSRTEQWIAAAKQQSRQCFDWDILLPDSSVLETEVSFNGFELAGAPHLLVLLRDMTERNQNRRALEERESAWRAIFEHAPYGIVINRLRDGVYLDANPAYEQLSGGRRRDDILGKTPEDFIPSSQHQKIQENMALLLATGSLHNQEAIGSSPDGSERHILYSSAVFHAGGEPCAVSMLIDITERKKMEEQLRRNENVLSSLFQAVPVGLVILRERRFQVVNEQMTTITGYAAVDLLNRSSRLLYETEEEFVRVGRALYDTLWQRGNSYVETQFKRQDGSLRHVSLFAAPLDRNNPEAGAAVAIQDISERVAMLQSLRDSEQRFRQTAELSGQLIYDYDVTSGAIFWSGRIKEITGYSAEEFNSHGFTGWVDCIHPDDRATTLGLIEIARRDRSLYSATYRFRKADQTYYQVYEEGAYLYDEQGAAVRMLGTLKDVTAQKAAEEALRRSEARLAHAFSATTDAIWERYPKTTRTYYSPRWYEILGYDDGELPMTADSWTRLCHPEDYPAAAETLRQLLSSPDNAQHVAEYRMRHRDGHWVWIASRGKVVERDKDGNPLLITGINSDITNRKLAEFALRESERRYRTLFEAGSDAILILKEDVVVDCNLKTLEMFRGTRDQLVGLSPQFFSPALQPDGRTFAEHGMGYIHEALQGRPQQFEWVQARLDGDLFYSDMRMSAVDLSGETCLQCIVRDITEWKQTESALRESEFRFRSFFNTNPEGILLVNFHGTILDANRSFLRESGYSHEEMVQKHFRKFVPSADQARIVEAILAFKSGIAQDQPIRFSYTTKNGTLVPVTAKGWLVVDEQSNPMYIGVFIHNLSKELALAEEKAALEKQVIHAQRSEAIGTLAGGIAHDFNNILGGIIGYTELALYRADSAMDAKLRDNLQRVLEGGNRAKNLVQQILRFSRHTATVMEPFDLVPVIEESIQLLSSTLPSTITIRHQLERVPGRILGDSTQIHQVVMNLATNALHAMREKGGQLTINVKKVFLDAPRQFFSMTIAAGEYIQLQVIDTGCGMSPAVRERIFEPYFTTKNVNEGTGLGMAVVLGIIKSHQGLIEVESAIGAGTRFDIYLPLTQENAAINGGTPPPLPMGKGEHVLLVDDEAFFLEVIQESLQLLGYHVTASLSSMAALRMFADAPRDYDLLITDQTMPEMTGVQLVREIRQIDKNLPIILCTGYSEIVSEQSATYYGINQFLMKPVNTSDLAQAVAAVLPPRRTILV</sequence>
<feature type="domain" description="Response regulatory" evidence="8">
    <location>
        <begin position="1472"/>
        <end position="1588"/>
    </location>
</feature>
<dbReference type="KEGG" id="dpr:Despr_2276"/>
<organism evidence="11 12">
    <name type="scientific">Desulfobulbus propionicus (strain ATCC 33891 / DSM 2032 / VKM B-1956 / 1pr3)</name>
    <dbReference type="NCBI Taxonomy" id="577650"/>
    <lineage>
        <taxon>Bacteria</taxon>
        <taxon>Pseudomonadati</taxon>
        <taxon>Thermodesulfobacteriota</taxon>
        <taxon>Desulfobulbia</taxon>
        <taxon>Desulfobulbales</taxon>
        <taxon>Desulfobulbaceae</taxon>
        <taxon>Desulfobulbus</taxon>
    </lineage>
</organism>
<feature type="domain" description="Histidine kinase" evidence="7">
    <location>
        <begin position="1226"/>
        <end position="1452"/>
    </location>
</feature>
<dbReference type="Pfam" id="PF02518">
    <property type="entry name" value="HATPase_c"/>
    <property type="match status" value="1"/>
</dbReference>
<dbReference type="InterPro" id="IPR000700">
    <property type="entry name" value="PAS-assoc_C"/>
</dbReference>
<dbReference type="PANTHER" id="PTHR43304">
    <property type="entry name" value="PHYTOCHROME-LIKE PROTEIN CPH1"/>
    <property type="match status" value="1"/>
</dbReference>
<dbReference type="CDD" id="cd17546">
    <property type="entry name" value="REC_hyHK_CKI1_RcsC-like"/>
    <property type="match status" value="1"/>
</dbReference>
<evidence type="ECO:0000256" key="5">
    <source>
        <dbReference type="ARBA" id="ARBA00022777"/>
    </source>
</evidence>
<dbReference type="InterPro" id="IPR004358">
    <property type="entry name" value="Sig_transdc_His_kin-like_C"/>
</dbReference>
<keyword evidence="5 11" id="KW-0418">Kinase</keyword>
<dbReference type="Pfam" id="PF00512">
    <property type="entry name" value="HisKA"/>
    <property type="match status" value="1"/>
</dbReference>
<feature type="domain" description="PAS" evidence="9">
    <location>
        <begin position="692"/>
        <end position="765"/>
    </location>
</feature>
<keyword evidence="12" id="KW-1185">Reference proteome</keyword>
<keyword evidence="3 6" id="KW-0597">Phosphoprotein</keyword>
<dbReference type="CDD" id="cd00130">
    <property type="entry name" value="PAS"/>
    <property type="match status" value="6"/>
</dbReference>
<evidence type="ECO:0000313" key="11">
    <source>
        <dbReference type="EMBL" id="ADW18420.1"/>
    </source>
</evidence>